<dbReference type="Proteomes" id="UP000092093">
    <property type="component" value="Unassembled WGS sequence"/>
</dbReference>
<reference evidence="2 3" key="1">
    <citation type="submission" date="2015-09" db="EMBL/GenBank/DDBJ databases">
        <title>Aphanizomenon flos-aquae WA102.</title>
        <authorList>
            <person name="Driscoll C."/>
        </authorList>
    </citation>
    <scope>NUCLEOTIDE SEQUENCE [LARGE SCALE GENOMIC DNA]</scope>
    <source>
        <strain evidence="2">WA102</strain>
    </source>
</reference>
<evidence type="ECO:0000313" key="2">
    <source>
        <dbReference type="EMBL" id="OBQ34975.1"/>
    </source>
</evidence>
<feature type="compositionally biased region" description="Polar residues" evidence="1">
    <location>
        <begin position="28"/>
        <end position="44"/>
    </location>
</feature>
<dbReference type="EMBL" id="LJOW01000415">
    <property type="protein sequence ID" value="OBQ34975.1"/>
    <property type="molecule type" value="Genomic_DNA"/>
</dbReference>
<dbReference type="AlphaFoldDB" id="A0A1B7WCZ6"/>
<gene>
    <name evidence="2" type="ORF">AN484_26430</name>
</gene>
<name>A0A1B7WCZ6_APHFL</name>
<protein>
    <submittedName>
        <fullName evidence="2">Uncharacterized protein</fullName>
    </submittedName>
</protein>
<evidence type="ECO:0000256" key="1">
    <source>
        <dbReference type="SAM" id="MobiDB-lite"/>
    </source>
</evidence>
<feature type="region of interest" description="Disordered" evidence="1">
    <location>
        <begin position="1"/>
        <end position="44"/>
    </location>
</feature>
<evidence type="ECO:0000313" key="3">
    <source>
        <dbReference type="Proteomes" id="UP000092093"/>
    </source>
</evidence>
<feature type="non-terminal residue" evidence="2">
    <location>
        <position position="1"/>
    </location>
</feature>
<accession>A0A1B7WCZ6</accession>
<sequence>AGRINCKYRDDDEQNNSAATREGEESARQTGKQEGSTASTVKGSSTRKLISQVLVFSNCRDIYRGLEAPCKGGSGIHFLSLTDTPSHPDIYTPLALWLGFDPREEIRARVQGRTKFIT</sequence>
<organism evidence="2 3">
    <name type="scientific">Aphanizomenon flos-aquae WA102</name>
    <dbReference type="NCBI Taxonomy" id="1710896"/>
    <lineage>
        <taxon>Bacteria</taxon>
        <taxon>Bacillati</taxon>
        <taxon>Cyanobacteriota</taxon>
        <taxon>Cyanophyceae</taxon>
        <taxon>Nostocales</taxon>
        <taxon>Aphanizomenonaceae</taxon>
        <taxon>Aphanizomenon</taxon>
    </lineage>
</organism>
<proteinExistence type="predicted"/>
<comment type="caution">
    <text evidence="2">The sequence shown here is derived from an EMBL/GenBank/DDBJ whole genome shotgun (WGS) entry which is preliminary data.</text>
</comment>